<feature type="compositionally biased region" description="Gly residues" evidence="2">
    <location>
        <begin position="243"/>
        <end position="252"/>
    </location>
</feature>
<dbReference type="PANTHER" id="PTHR46179:SF24">
    <property type="entry name" value="C2H2-TYPE DOMAIN-CONTAINING PROTEIN"/>
    <property type="match status" value="1"/>
</dbReference>
<evidence type="ECO:0000256" key="2">
    <source>
        <dbReference type="SAM" id="MobiDB-lite"/>
    </source>
</evidence>
<evidence type="ECO:0000259" key="3">
    <source>
        <dbReference type="PROSITE" id="PS50157"/>
    </source>
</evidence>
<feature type="compositionally biased region" description="Low complexity" evidence="2">
    <location>
        <begin position="108"/>
        <end position="121"/>
    </location>
</feature>
<comment type="caution">
    <text evidence="4">The sequence shown here is derived from an EMBL/GenBank/DDBJ whole genome shotgun (WGS) entry which is preliminary data.</text>
</comment>
<proteinExistence type="predicted"/>
<organism evidence="4 5">
    <name type="scientific">Akanthomyces lecanii RCEF 1005</name>
    <dbReference type="NCBI Taxonomy" id="1081108"/>
    <lineage>
        <taxon>Eukaryota</taxon>
        <taxon>Fungi</taxon>
        <taxon>Dikarya</taxon>
        <taxon>Ascomycota</taxon>
        <taxon>Pezizomycotina</taxon>
        <taxon>Sordariomycetes</taxon>
        <taxon>Hypocreomycetidae</taxon>
        <taxon>Hypocreales</taxon>
        <taxon>Cordycipitaceae</taxon>
        <taxon>Akanthomyces</taxon>
        <taxon>Cordyceps confragosa</taxon>
    </lineage>
</organism>
<dbReference type="GO" id="GO:0008270">
    <property type="term" value="F:zinc ion binding"/>
    <property type="evidence" value="ECO:0007669"/>
    <property type="project" value="UniProtKB-KW"/>
</dbReference>
<evidence type="ECO:0000256" key="1">
    <source>
        <dbReference type="PROSITE-ProRule" id="PRU00042"/>
    </source>
</evidence>
<dbReference type="OrthoDB" id="5305647at2759"/>
<reference evidence="4 5" key="1">
    <citation type="journal article" date="2016" name="Genome Biol. Evol.">
        <title>Divergent and convergent evolution of fungal pathogenicity.</title>
        <authorList>
            <person name="Shang Y."/>
            <person name="Xiao G."/>
            <person name="Zheng P."/>
            <person name="Cen K."/>
            <person name="Zhan S."/>
            <person name="Wang C."/>
        </authorList>
    </citation>
    <scope>NUCLEOTIDE SEQUENCE [LARGE SCALE GENOMIC DNA]</scope>
    <source>
        <strain evidence="4 5">RCEF 1005</strain>
    </source>
</reference>
<dbReference type="STRING" id="1081108.A0A162JJX1"/>
<dbReference type="InterPro" id="IPR059095">
    <property type="entry name" value="Znf_C2H2_17_2nd"/>
</dbReference>
<keyword evidence="1" id="KW-0862">Zinc</keyword>
<dbReference type="GO" id="GO:0006357">
    <property type="term" value="P:regulation of transcription by RNA polymerase II"/>
    <property type="evidence" value="ECO:0007669"/>
    <property type="project" value="TreeGrafter"/>
</dbReference>
<dbReference type="Pfam" id="PF26176">
    <property type="entry name" value="zf_C2H2_17_2"/>
    <property type="match status" value="1"/>
</dbReference>
<feature type="region of interest" description="Disordered" evidence="2">
    <location>
        <begin position="198"/>
        <end position="221"/>
    </location>
</feature>
<evidence type="ECO:0000313" key="5">
    <source>
        <dbReference type="Proteomes" id="UP000076881"/>
    </source>
</evidence>
<evidence type="ECO:0000313" key="4">
    <source>
        <dbReference type="EMBL" id="OAA70062.1"/>
    </source>
</evidence>
<dbReference type="Proteomes" id="UP000076881">
    <property type="component" value="Unassembled WGS sequence"/>
</dbReference>
<dbReference type="SMART" id="SM00355">
    <property type="entry name" value="ZnF_C2H2"/>
    <property type="match status" value="3"/>
</dbReference>
<keyword evidence="1" id="KW-0479">Metal-binding</keyword>
<dbReference type="PANTHER" id="PTHR46179">
    <property type="entry name" value="ZINC FINGER PROTEIN"/>
    <property type="match status" value="1"/>
</dbReference>
<keyword evidence="5" id="KW-1185">Reference proteome</keyword>
<feature type="region of interest" description="Disordered" evidence="2">
    <location>
        <begin position="234"/>
        <end position="289"/>
    </location>
</feature>
<dbReference type="AlphaFoldDB" id="A0A162JJX1"/>
<dbReference type="EMBL" id="AZHF01000010">
    <property type="protein sequence ID" value="OAA70062.1"/>
    <property type="molecule type" value="Genomic_DNA"/>
</dbReference>
<name>A0A162JJX1_CORDF</name>
<feature type="domain" description="C2H2-type" evidence="3">
    <location>
        <begin position="211"/>
        <end position="240"/>
    </location>
</feature>
<dbReference type="InterPro" id="IPR013087">
    <property type="entry name" value="Znf_C2H2_type"/>
</dbReference>
<dbReference type="Pfam" id="PF26177">
    <property type="entry name" value="zf_C2H2_17_1st"/>
    <property type="match status" value="1"/>
</dbReference>
<dbReference type="Gene3D" id="3.30.160.60">
    <property type="entry name" value="Classic Zinc Finger"/>
    <property type="match status" value="2"/>
</dbReference>
<dbReference type="InterPro" id="IPR059009">
    <property type="entry name" value="Znf_C2H2_17_1st"/>
</dbReference>
<feature type="region of interest" description="Disordered" evidence="2">
    <location>
        <begin position="1"/>
        <end position="132"/>
    </location>
</feature>
<gene>
    <name evidence="4" type="ORF">LEL_09878</name>
</gene>
<feature type="compositionally biased region" description="Basic and acidic residues" evidence="2">
    <location>
        <begin position="261"/>
        <end position="271"/>
    </location>
</feature>
<dbReference type="PROSITE" id="PS50157">
    <property type="entry name" value="ZINC_FINGER_C2H2_2"/>
    <property type="match status" value="1"/>
</dbReference>
<accession>A0A162JJX1</accession>
<dbReference type="GO" id="GO:0005634">
    <property type="term" value="C:nucleus"/>
    <property type="evidence" value="ECO:0007669"/>
    <property type="project" value="TreeGrafter"/>
</dbReference>
<sequence>MSVAYEPRSFIHEGAYPPIGDEHDHGADQRFTDSDVAEHLSHYTADAAGMLQDDRDVMDERSMLHDHSGGPDDDGTRLDLGAGDFPSPLEVPMSATDMSPALPDSKDPSPGLDSLPSSRIKPIPKPSRAVSKQADGRFHCPLDDCKEEIRAFLRKCEWNKHMDKHERPYRCPADGCENLPGFTYSGGLLRHEREVHNKHGGPKNTVNCPHPNCKRHTGKGFSRQENLNEHLRRVHTSPDGASPLGGNGGGTGADYSAAGSHTDDNDSERSGMKRKRRSSGGTASDEVAELRDEIKRVRMENEKLKADMEQQGQHSLAMMAQIAELQDALRHGLGSHGLGAPTAQMI</sequence>
<dbReference type="InterPro" id="IPR051061">
    <property type="entry name" value="Zinc_finger_trans_reg"/>
</dbReference>
<feature type="compositionally biased region" description="Basic and acidic residues" evidence="2">
    <location>
        <begin position="20"/>
        <end position="41"/>
    </location>
</feature>
<keyword evidence="1" id="KW-0863">Zinc-finger</keyword>
<feature type="compositionally biased region" description="Basic and acidic residues" evidence="2">
    <location>
        <begin position="52"/>
        <end position="77"/>
    </location>
</feature>
<protein>
    <submittedName>
        <fullName evidence="4">C2H2 transcription factor</fullName>
    </submittedName>
</protein>